<gene>
    <name evidence="2" type="ORF">TEQG_00821</name>
</gene>
<evidence type="ECO:0000256" key="1">
    <source>
        <dbReference type="SAM" id="MobiDB-lite"/>
    </source>
</evidence>
<evidence type="ECO:0000313" key="2">
    <source>
        <dbReference type="EMBL" id="EGE01776.1"/>
    </source>
</evidence>
<feature type="compositionally biased region" description="Polar residues" evidence="1">
    <location>
        <begin position="65"/>
        <end position="75"/>
    </location>
</feature>
<dbReference type="VEuPathDB" id="FungiDB:TEQG_00821"/>
<proteinExistence type="predicted"/>
<feature type="region of interest" description="Disordered" evidence="1">
    <location>
        <begin position="52"/>
        <end position="75"/>
    </location>
</feature>
<dbReference type="OrthoDB" id="3915506at2759"/>
<keyword evidence="3" id="KW-1185">Reference proteome</keyword>
<accession>F2PIL4</accession>
<dbReference type="HOGENOM" id="CLU_060175_0_0_1"/>
<dbReference type="AlphaFoldDB" id="F2PIL4"/>
<protein>
    <recommendedName>
        <fullName evidence="4">Zn(2)-C6 fungal-type domain-containing protein</fullName>
    </recommendedName>
</protein>
<evidence type="ECO:0008006" key="4">
    <source>
        <dbReference type="Google" id="ProtNLM"/>
    </source>
</evidence>
<reference evidence="3" key="1">
    <citation type="journal article" date="2012" name="MBio">
        <title>Comparative genome analysis of Trichophyton rubrum and related dermatophytes reveals candidate genes involved in infection.</title>
        <authorList>
            <person name="Martinez D.A."/>
            <person name="Oliver B.G."/>
            <person name="Graeser Y."/>
            <person name="Goldberg J.M."/>
            <person name="Li W."/>
            <person name="Martinez-Rossi N.M."/>
            <person name="Monod M."/>
            <person name="Shelest E."/>
            <person name="Barton R.C."/>
            <person name="Birch E."/>
            <person name="Brakhage A.A."/>
            <person name="Chen Z."/>
            <person name="Gurr S.J."/>
            <person name="Heiman D."/>
            <person name="Heitman J."/>
            <person name="Kosti I."/>
            <person name="Rossi A."/>
            <person name="Saif S."/>
            <person name="Samalova M."/>
            <person name="Saunders C.W."/>
            <person name="Shea T."/>
            <person name="Summerbell R.C."/>
            <person name="Xu J."/>
            <person name="Young S."/>
            <person name="Zeng Q."/>
            <person name="Birren B.W."/>
            <person name="Cuomo C.A."/>
            <person name="White T.C."/>
        </authorList>
    </citation>
    <scope>NUCLEOTIDE SEQUENCE [LARGE SCALE GENOMIC DNA]</scope>
    <source>
        <strain evidence="3">ATCC MYA-4606 / CBS 127.97</strain>
    </source>
</reference>
<dbReference type="EMBL" id="DS995719">
    <property type="protein sequence ID" value="EGE01776.1"/>
    <property type="molecule type" value="Genomic_DNA"/>
</dbReference>
<name>F2PIL4_TRIEC</name>
<sequence>MAAAYLPSMKTRKRNACDKRHNLKSKCMRASEDNECKRCARLGLDYLYSAPLPLGRPRGRRRPKSSSNTAPSDDTSSYIASYEVLLSLAPSLHNSLSESISSNNGRIYCGPPSQYYTDQGNSSLATDVVTNNPSTSVLNNRQHITDHLQFGDIGFQNIQTQLSFSLDPDLSAMIPNSSNNESYPEVSYRRLYQIYRLHTRIQDLVTFFSSSSTQPLINTIPPNRGTTLDEFVQIISTSGSEFDFRSDISQNRLSHCQSYSLPTIAFPSHTNPSSRPLSFPIIISSYTTPDIRACHWRPIQFDPETTIGLIPY</sequence>
<organism evidence="2 3">
    <name type="scientific">Trichophyton equinum (strain ATCC MYA-4606 / CBS 127.97)</name>
    <name type="common">Horse ringworm fungus</name>
    <dbReference type="NCBI Taxonomy" id="559882"/>
    <lineage>
        <taxon>Eukaryota</taxon>
        <taxon>Fungi</taxon>
        <taxon>Dikarya</taxon>
        <taxon>Ascomycota</taxon>
        <taxon>Pezizomycotina</taxon>
        <taxon>Eurotiomycetes</taxon>
        <taxon>Eurotiomycetidae</taxon>
        <taxon>Onygenales</taxon>
        <taxon>Arthrodermataceae</taxon>
        <taxon>Trichophyton</taxon>
    </lineage>
</organism>
<dbReference type="Proteomes" id="UP000009169">
    <property type="component" value="Unassembled WGS sequence"/>
</dbReference>
<evidence type="ECO:0000313" key="3">
    <source>
        <dbReference type="Proteomes" id="UP000009169"/>
    </source>
</evidence>